<dbReference type="Proteomes" id="UP000813462">
    <property type="component" value="Unassembled WGS sequence"/>
</dbReference>
<evidence type="ECO:0000256" key="11">
    <source>
        <dbReference type="ARBA" id="ARBA00023221"/>
    </source>
</evidence>
<keyword evidence="8" id="KW-0752">Steroid biosynthesis</keyword>
<dbReference type="PANTHER" id="PTHR11525">
    <property type="entry name" value="FARNESYL-PYROPHOSPHATE SYNTHETASE"/>
    <property type="match status" value="1"/>
</dbReference>
<keyword evidence="4" id="KW-0808">Transferase</keyword>
<dbReference type="GO" id="GO:0045337">
    <property type="term" value="P:farnesyl diphosphate biosynthetic process"/>
    <property type="evidence" value="ECO:0007669"/>
    <property type="project" value="TreeGrafter"/>
</dbReference>
<organism evidence="14 15">
    <name type="scientific">Ziziphus jujuba var. spinosa</name>
    <dbReference type="NCBI Taxonomy" id="714518"/>
    <lineage>
        <taxon>Eukaryota</taxon>
        <taxon>Viridiplantae</taxon>
        <taxon>Streptophyta</taxon>
        <taxon>Embryophyta</taxon>
        <taxon>Tracheophyta</taxon>
        <taxon>Spermatophyta</taxon>
        <taxon>Magnoliopsida</taxon>
        <taxon>eudicotyledons</taxon>
        <taxon>Gunneridae</taxon>
        <taxon>Pentapetalae</taxon>
        <taxon>rosids</taxon>
        <taxon>fabids</taxon>
        <taxon>Rosales</taxon>
        <taxon>Rhamnaceae</taxon>
        <taxon>Paliureae</taxon>
        <taxon>Ziziphus</taxon>
    </lineage>
</organism>
<keyword evidence="13" id="KW-0812">Transmembrane</keyword>
<dbReference type="GO" id="GO:0004161">
    <property type="term" value="F:dimethylallyltranstransferase activity"/>
    <property type="evidence" value="ECO:0007669"/>
    <property type="project" value="TreeGrafter"/>
</dbReference>
<dbReference type="InterPro" id="IPR008949">
    <property type="entry name" value="Isoprenoid_synthase_dom_sf"/>
</dbReference>
<dbReference type="Pfam" id="PF00348">
    <property type="entry name" value="polyprenyl_synt"/>
    <property type="match status" value="1"/>
</dbReference>
<dbReference type="Gene3D" id="1.10.600.10">
    <property type="entry name" value="Farnesyl Diphosphate Synthase"/>
    <property type="match status" value="1"/>
</dbReference>
<keyword evidence="8" id="KW-0444">Lipid biosynthesis</keyword>
<evidence type="ECO:0000256" key="9">
    <source>
        <dbReference type="ARBA" id="ARBA00023011"/>
    </source>
</evidence>
<evidence type="ECO:0000256" key="4">
    <source>
        <dbReference type="ARBA" id="ARBA00022679"/>
    </source>
</evidence>
<keyword evidence="13" id="KW-0472">Membrane</keyword>
<dbReference type="InterPro" id="IPR039702">
    <property type="entry name" value="FPS1-like"/>
</dbReference>
<comment type="function">
    <text evidence="12">Catalyzes the sequential condensation of isopentenyl pyrophosphate with the allylic pyrophosphates, dimethylallyl pyrophosphate, and then with the resultant geranylpyrophosphate to the ultimate product farnesyl pyrophosphate.</text>
</comment>
<dbReference type="AlphaFoldDB" id="A0A978W0C3"/>
<evidence type="ECO:0000256" key="2">
    <source>
        <dbReference type="ARBA" id="ARBA00006706"/>
    </source>
</evidence>
<comment type="similarity">
    <text evidence="2">Belongs to the FPP/GGPP synthase family.</text>
</comment>
<evidence type="ECO:0000256" key="12">
    <source>
        <dbReference type="ARBA" id="ARBA00046091"/>
    </source>
</evidence>
<feature type="transmembrane region" description="Helical" evidence="13">
    <location>
        <begin position="38"/>
        <end position="60"/>
    </location>
</feature>
<keyword evidence="8" id="KW-0443">Lipid metabolism</keyword>
<dbReference type="GO" id="GO:0004337">
    <property type="term" value="F:(2E,6E)-farnesyl diphosphate synthase activity"/>
    <property type="evidence" value="ECO:0007669"/>
    <property type="project" value="TreeGrafter"/>
</dbReference>
<comment type="cofactor">
    <cofactor evidence="1">
        <name>Mg(2+)</name>
        <dbReference type="ChEBI" id="CHEBI:18420"/>
    </cofactor>
</comment>
<sequence>MSISWIMYGMVDYAQALGRMGAIYCHLLVIIINDIYIYIYFFFFFWGLFHRMIIWTALVFQKKLIGTDIEDFKCSWFVVKALELANEEQKKTLFENYGKPDPTNVAKGVYLDYEETVYRNLTATIEAQPSKAVQALLKSFLAKIYKRQKLIMNYQTRRRARRSWKM</sequence>
<keyword evidence="3" id="KW-0153">Cholesterol metabolism</keyword>
<dbReference type="GO" id="GO:0005737">
    <property type="term" value="C:cytoplasm"/>
    <property type="evidence" value="ECO:0007669"/>
    <property type="project" value="TreeGrafter"/>
</dbReference>
<protein>
    <submittedName>
        <fullName evidence="14">Uncharacterized protein</fullName>
    </submittedName>
</protein>
<reference evidence="14" key="1">
    <citation type="journal article" date="2021" name="Front. Plant Sci.">
        <title>Chromosome-Scale Genome Assembly for Chinese Sour Jujube and Insights Into Its Genome Evolution and Domestication Signature.</title>
        <authorList>
            <person name="Shen L.-Y."/>
            <person name="Luo H."/>
            <person name="Wang X.-L."/>
            <person name="Wang X.-M."/>
            <person name="Qiu X.-J."/>
            <person name="Liu H."/>
            <person name="Zhou S.-S."/>
            <person name="Jia K.-H."/>
            <person name="Nie S."/>
            <person name="Bao Y.-T."/>
            <person name="Zhang R.-G."/>
            <person name="Yun Q.-Z."/>
            <person name="Chai Y.-H."/>
            <person name="Lu J.-Y."/>
            <person name="Li Y."/>
            <person name="Zhao S.-W."/>
            <person name="Mao J.-F."/>
            <person name="Jia S.-G."/>
            <person name="Mao Y.-M."/>
        </authorList>
    </citation>
    <scope>NUCLEOTIDE SEQUENCE</scope>
    <source>
        <strain evidence="14">AT0</strain>
        <tissue evidence="14">Leaf</tissue>
    </source>
</reference>
<evidence type="ECO:0000256" key="5">
    <source>
        <dbReference type="ARBA" id="ARBA00022723"/>
    </source>
</evidence>
<evidence type="ECO:0000256" key="7">
    <source>
        <dbReference type="ARBA" id="ARBA00022842"/>
    </source>
</evidence>
<evidence type="ECO:0000256" key="6">
    <source>
        <dbReference type="ARBA" id="ARBA00022778"/>
    </source>
</evidence>
<dbReference type="SUPFAM" id="SSF48576">
    <property type="entry name" value="Terpenoid synthases"/>
    <property type="match status" value="1"/>
</dbReference>
<evidence type="ECO:0000256" key="8">
    <source>
        <dbReference type="ARBA" id="ARBA00022955"/>
    </source>
</evidence>
<evidence type="ECO:0000313" key="15">
    <source>
        <dbReference type="Proteomes" id="UP000813462"/>
    </source>
</evidence>
<keyword evidence="6" id="KW-0152">Cholesterol biosynthesis</keyword>
<evidence type="ECO:0000313" key="14">
    <source>
        <dbReference type="EMBL" id="KAH7545407.1"/>
    </source>
</evidence>
<proteinExistence type="inferred from homology"/>
<evidence type="ECO:0000256" key="13">
    <source>
        <dbReference type="SAM" id="Phobius"/>
    </source>
</evidence>
<dbReference type="EMBL" id="JAEACU010000001">
    <property type="protein sequence ID" value="KAH7545407.1"/>
    <property type="molecule type" value="Genomic_DNA"/>
</dbReference>
<dbReference type="GO" id="GO:0046872">
    <property type="term" value="F:metal ion binding"/>
    <property type="evidence" value="ECO:0007669"/>
    <property type="project" value="UniProtKB-KW"/>
</dbReference>
<evidence type="ECO:0000256" key="3">
    <source>
        <dbReference type="ARBA" id="ARBA00022548"/>
    </source>
</evidence>
<gene>
    <name evidence="14" type="ORF">FEM48_Zijuj01G0090300</name>
</gene>
<keyword evidence="7" id="KW-0460">Magnesium</keyword>
<keyword evidence="5" id="KW-0479">Metal-binding</keyword>
<dbReference type="InterPro" id="IPR000092">
    <property type="entry name" value="Polyprenyl_synt"/>
</dbReference>
<evidence type="ECO:0000256" key="10">
    <source>
        <dbReference type="ARBA" id="ARBA00023166"/>
    </source>
</evidence>
<comment type="caution">
    <text evidence="14">The sequence shown here is derived from an EMBL/GenBank/DDBJ whole genome shotgun (WGS) entry which is preliminary data.</text>
</comment>
<dbReference type="PANTHER" id="PTHR11525:SF0">
    <property type="entry name" value="FARNESYL PYROPHOSPHATE SYNTHASE"/>
    <property type="match status" value="1"/>
</dbReference>
<evidence type="ECO:0000256" key="1">
    <source>
        <dbReference type="ARBA" id="ARBA00001946"/>
    </source>
</evidence>
<keyword evidence="13" id="KW-1133">Transmembrane helix</keyword>
<keyword evidence="9" id="KW-0756">Sterol biosynthesis</keyword>
<name>A0A978W0C3_ZIZJJ</name>
<keyword evidence="10" id="KW-1207">Sterol metabolism</keyword>
<dbReference type="GO" id="GO:0006695">
    <property type="term" value="P:cholesterol biosynthetic process"/>
    <property type="evidence" value="ECO:0007669"/>
    <property type="project" value="UniProtKB-KW"/>
</dbReference>
<keyword evidence="11" id="KW-0753">Steroid metabolism</keyword>
<accession>A0A978W0C3</accession>